<keyword evidence="1" id="KW-0812">Transmembrane</keyword>
<dbReference type="Proteomes" id="UP000028042">
    <property type="component" value="Unassembled WGS sequence"/>
</dbReference>
<evidence type="ECO:0000256" key="1">
    <source>
        <dbReference type="SAM" id="Phobius"/>
    </source>
</evidence>
<feature type="transmembrane region" description="Helical" evidence="1">
    <location>
        <begin position="154"/>
        <end position="170"/>
    </location>
</feature>
<reference evidence="3 4" key="3">
    <citation type="journal article" name="Genome Announc.">
        <title>Improved Draft Genome Sequence of Clostridium pasteurianum Strain ATCC 6013 (DSM 525) Using a Hybrid Next-Generation Sequencing Approach.</title>
        <authorList>
            <person name="Pyne M.E."/>
            <person name="Utturkar S."/>
            <person name="Brown S.D."/>
            <person name="Moo-Young M."/>
            <person name="Chung D.A."/>
            <person name="Chou C.P."/>
        </authorList>
    </citation>
    <scope>NUCLEOTIDE SEQUENCE [LARGE SCALE GENOMIC DNA]</scope>
    <source>
        <strain evidence="3 4">ATCC 6013</strain>
    </source>
</reference>
<evidence type="ECO:0000313" key="3">
    <source>
        <dbReference type="EMBL" id="KRU12035.1"/>
    </source>
</evidence>
<dbReference type="AlphaFoldDB" id="A0A0H3J7T1"/>
<keyword evidence="1" id="KW-0472">Membrane</keyword>
<name>A0A0H3J7T1_CLOPA</name>
<proteinExistence type="predicted"/>
<accession>A0A0H3J7T1</accession>
<reference evidence="2 5" key="1">
    <citation type="journal article" date="2015" name="Genome Announc.">
        <title>Complete Genome Sequence of the Nitrogen-Fixing and Solvent-Producing Clostridium pasteurianum DSM 525.</title>
        <authorList>
            <person name="Poehlein A."/>
            <person name="Grosse-Honebrink A."/>
            <person name="Zhang Y."/>
            <person name="Minton N.P."/>
            <person name="Daniel R."/>
        </authorList>
    </citation>
    <scope>NUCLEOTIDE SEQUENCE [LARGE SCALE GENOMIC DNA]</scope>
    <source>
        <strain evidence="2">DSM 525</strain>
        <strain evidence="5">DSM 525 / ATCC 6013</strain>
    </source>
</reference>
<dbReference type="EMBL" id="CP009268">
    <property type="protein sequence ID" value="AJA51956.1"/>
    <property type="molecule type" value="Genomic_DNA"/>
</dbReference>
<evidence type="ECO:0000313" key="2">
    <source>
        <dbReference type="EMBL" id="AJA51956.1"/>
    </source>
</evidence>
<protein>
    <submittedName>
        <fullName evidence="2">Stage III sporulation protein AB</fullName>
    </submittedName>
</protein>
<dbReference type="Proteomes" id="UP000030905">
    <property type="component" value="Chromosome"/>
</dbReference>
<dbReference type="NCBIfam" id="TIGR02833">
    <property type="entry name" value="spore_III_AB"/>
    <property type="match status" value="1"/>
</dbReference>
<dbReference type="PATRIC" id="fig|1262449.3.peg.1737"/>
<dbReference type="RefSeq" id="WP_003444181.1">
    <property type="nucleotide sequence ID" value="NZ_ANZB01000004.1"/>
</dbReference>
<reference evidence="3" key="2">
    <citation type="submission" date="2015-10" db="EMBL/GenBank/DDBJ databases">
        <title>Improved Draft Genome Sequence of Clostridium pasteurianum Strain ATCC 6013 (DSM 525) Using a Hybrid Next-Generation Sequencing Approach.</title>
        <authorList>
            <person name="Pyne M.E."/>
            <person name="Utturkar S.M."/>
            <person name="Brown S.D."/>
            <person name="Moo-Young M."/>
            <person name="Chung D.A."/>
            <person name="Chou P.C."/>
        </authorList>
    </citation>
    <scope>NUCLEOTIDE SEQUENCE</scope>
    <source>
        <strain evidence="3">ATCC 6013</strain>
    </source>
</reference>
<dbReference type="InterPro" id="IPR014198">
    <property type="entry name" value="Spore_III_AB"/>
</dbReference>
<feature type="transmembrane region" description="Helical" evidence="1">
    <location>
        <begin position="6"/>
        <end position="26"/>
    </location>
</feature>
<dbReference type="PIRSF" id="PIRSF021435">
    <property type="entry name" value="SpoIIIAB"/>
    <property type="match status" value="1"/>
</dbReference>
<gene>
    <name evidence="2" type="primary">spoIIIAB</name>
    <name evidence="2" type="ORF">CLPA_c18980</name>
    <name evidence="3" type="ORF">CP6013_01282</name>
</gene>
<keyword evidence="5" id="KW-1185">Reference proteome</keyword>
<dbReference type="EMBL" id="JPGY02000001">
    <property type="protein sequence ID" value="KRU12035.1"/>
    <property type="molecule type" value="Genomic_DNA"/>
</dbReference>
<dbReference type="KEGG" id="cpae:CPAST_c18980"/>
<keyword evidence="1" id="KW-1133">Transmembrane helix</keyword>
<dbReference type="KEGG" id="cpat:CLPA_c18980"/>
<sequence>MLKIIGSILIIIASTFGGFMYAQCFVNRVKELNEIERCIYQLQNEIVYTHTPLPEALVNVAVKSKEPIADIFNRSSHKLKSNRYDNVYEAFKEAFRENSNLNLKEEDINLMLDLSKSLGESDITGQINIFSLTIENLKKIIAQAEITMKKNVKMYRYLGFGIGAMIVIMLI</sequence>
<dbReference type="Pfam" id="PF09548">
    <property type="entry name" value="Spore_III_AB"/>
    <property type="match status" value="1"/>
</dbReference>
<evidence type="ECO:0000313" key="5">
    <source>
        <dbReference type="Proteomes" id="UP000030905"/>
    </source>
</evidence>
<evidence type="ECO:0000313" key="4">
    <source>
        <dbReference type="Proteomes" id="UP000028042"/>
    </source>
</evidence>
<dbReference type="GeneID" id="93074056"/>
<dbReference type="eggNOG" id="ENOG5032S0Q">
    <property type="taxonomic scope" value="Bacteria"/>
</dbReference>
<organism evidence="2 5">
    <name type="scientific">Clostridium pasteurianum DSM 525 = ATCC 6013</name>
    <dbReference type="NCBI Taxonomy" id="1262449"/>
    <lineage>
        <taxon>Bacteria</taxon>
        <taxon>Bacillati</taxon>
        <taxon>Bacillota</taxon>
        <taxon>Clostridia</taxon>
        <taxon>Eubacteriales</taxon>
        <taxon>Clostridiaceae</taxon>
        <taxon>Clostridium</taxon>
    </lineage>
</organism>